<dbReference type="PROSITE" id="PS51373">
    <property type="entry name" value="HIPIP"/>
    <property type="match status" value="1"/>
</dbReference>
<evidence type="ECO:0000259" key="9">
    <source>
        <dbReference type="PROSITE" id="PS51373"/>
    </source>
</evidence>
<evidence type="ECO:0000313" key="13">
    <source>
        <dbReference type="Proteomes" id="UP001190452"/>
    </source>
</evidence>
<dbReference type="PROSITE" id="PS51318">
    <property type="entry name" value="TAT"/>
    <property type="match status" value="1"/>
</dbReference>
<dbReference type="RefSeq" id="WP_063392151.1">
    <property type="nucleotide sequence ID" value="NZ_CATVWW010000025.1"/>
</dbReference>
<comment type="subunit">
    <text evidence="7">Homodimer.</text>
</comment>
<keyword evidence="3 7" id="KW-0479">Metal-binding</keyword>
<comment type="similarity">
    <text evidence="7">Belongs to the high-potential iron-sulfur protein (HiPIP) family.</text>
</comment>
<comment type="caution">
    <text evidence="10">The sequence shown here is derived from an EMBL/GenBank/DDBJ whole genome shotgun (WGS) entry which is preliminary data.</text>
</comment>
<keyword evidence="5 7" id="KW-0408">Iron</keyword>
<evidence type="ECO:0000256" key="8">
    <source>
        <dbReference type="SAM" id="SignalP"/>
    </source>
</evidence>
<keyword evidence="2 7" id="KW-0004">4Fe-4S</keyword>
<evidence type="ECO:0000256" key="5">
    <source>
        <dbReference type="ARBA" id="ARBA00023004"/>
    </source>
</evidence>
<evidence type="ECO:0000256" key="6">
    <source>
        <dbReference type="ARBA" id="ARBA00023014"/>
    </source>
</evidence>
<dbReference type="InterPro" id="IPR006311">
    <property type="entry name" value="TAT_signal"/>
</dbReference>
<dbReference type="InterPro" id="IPR000170">
    <property type="entry name" value="High_potential_FeS_prot"/>
</dbReference>
<keyword evidence="6 7" id="KW-0411">Iron-sulfur</keyword>
<organism evidence="10 12">
    <name type="scientific">Ralstonia mannitolilytica</name>
    <dbReference type="NCBI Taxonomy" id="105219"/>
    <lineage>
        <taxon>Bacteria</taxon>
        <taxon>Pseudomonadati</taxon>
        <taxon>Pseudomonadota</taxon>
        <taxon>Betaproteobacteria</taxon>
        <taxon>Burkholderiales</taxon>
        <taxon>Burkholderiaceae</taxon>
        <taxon>Ralstonia</taxon>
    </lineage>
</organism>
<keyword evidence="4 7" id="KW-0249">Electron transport</keyword>
<dbReference type="SUPFAM" id="SSF57652">
    <property type="entry name" value="HIPIP (high potential iron protein)"/>
    <property type="match status" value="1"/>
</dbReference>
<dbReference type="Proteomes" id="UP001190002">
    <property type="component" value="Unassembled WGS sequence"/>
</dbReference>
<dbReference type="GO" id="GO:0009055">
    <property type="term" value="F:electron transfer activity"/>
    <property type="evidence" value="ECO:0007669"/>
    <property type="project" value="InterPro"/>
</dbReference>
<evidence type="ECO:0000256" key="1">
    <source>
        <dbReference type="ARBA" id="ARBA00022448"/>
    </source>
</evidence>
<evidence type="ECO:0000313" key="12">
    <source>
        <dbReference type="Proteomes" id="UP001190002"/>
    </source>
</evidence>
<dbReference type="InterPro" id="IPR036369">
    <property type="entry name" value="HIPIP_sf"/>
</dbReference>
<evidence type="ECO:0000256" key="4">
    <source>
        <dbReference type="ARBA" id="ARBA00022982"/>
    </source>
</evidence>
<dbReference type="GO" id="GO:0051539">
    <property type="term" value="F:4 iron, 4 sulfur cluster binding"/>
    <property type="evidence" value="ECO:0007669"/>
    <property type="project" value="UniProtKB-KW"/>
</dbReference>
<reference evidence="10 13" key="1">
    <citation type="submission" date="2023-07" db="EMBL/GenBank/DDBJ databases">
        <authorList>
            <person name="Peeters C."/>
        </authorList>
    </citation>
    <scope>NUCLEOTIDE SEQUENCE</scope>
    <source>
        <strain evidence="11 13">R-77569</strain>
        <strain evidence="10">R-77591</strain>
    </source>
</reference>
<evidence type="ECO:0000313" key="10">
    <source>
        <dbReference type="EMBL" id="CAJ0698122.1"/>
    </source>
</evidence>
<protein>
    <recommendedName>
        <fullName evidence="7">High-potential iron-sulfur protein</fullName>
        <shortName evidence="7">HiPIP</shortName>
    </recommendedName>
</protein>
<evidence type="ECO:0000313" key="11">
    <source>
        <dbReference type="EMBL" id="CAJ0899582.1"/>
    </source>
</evidence>
<proteinExistence type="inferred from homology"/>
<dbReference type="Proteomes" id="UP001190452">
    <property type="component" value="Unassembled WGS sequence"/>
</dbReference>
<feature type="signal peptide" evidence="8">
    <location>
        <begin position="1"/>
        <end position="30"/>
    </location>
</feature>
<comment type="function">
    <text evidence="7">Specific class of high-redox-potential 4Fe-4S ferredoxins. Functions in anaerobic electron transport in most purple and in some other photosynthetic bacteria and in at least one genus (Paracoccus) of halophilic, denitrifying bacteria.</text>
</comment>
<dbReference type="Pfam" id="PF01355">
    <property type="entry name" value="HIPIP"/>
    <property type="match status" value="1"/>
</dbReference>
<feature type="chain" id="PRO_5042131596" description="High-potential iron-sulfur protein" evidence="8">
    <location>
        <begin position="31"/>
        <end position="104"/>
    </location>
</feature>
<keyword evidence="13" id="KW-1185">Reference proteome</keyword>
<dbReference type="Gene3D" id="4.10.490.10">
    <property type="entry name" value="High potential iron-sulphur protein"/>
    <property type="match status" value="1"/>
</dbReference>
<evidence type="ECO:0000256" key="2">
    <source>
        <dbReference type="ARBA" id="ARBA00022485"/>
    </source>
</evidence>
<accession>A0AAD2ENP9</accession>
<keyword evidence="1 7" id="KW-0813">Transport</keyword>
<name>A0AAD2ENP9_9RALS</name>
<dbReference type="GO" id="GO:0019646">
    <property type="term" value="P:aerobic electron transport chain"/>
    <property type="evidence" value="ECO:0007669"/>
    <property type="project" value="InterPro"/>
</dbReference>
<dbReference type="GO" id="GO:0046872">
    <property type="term" value="F:metal ion binding"/>
    <property type="evidence" value="ECO:0007669"/>
    <property type="project" value="UniProtKB-KW"/>
</dbReference>
<dbReference type="EMBL" id="CAUDKV010000039">
    <property type="protein sequence ID" value="CAJ0899582.1"/>
    <property type="molecule type" value="Genomic_DNA"/>
</dbReference>
<dbReference type="EMBL" id="CATVXE010000042">
    <property type="protein sequence ID" value="CAJ0698122.1"/>
    <property type="molecule type" value="Genomic_DNA"/>
</dbReference>
<dbReference type="AlphaFoldDB" id="A0AAD2ENP9"/>
<sequence>MSNRRQFLKSIPIVAAAGAVGMSISDLAKAAPLVAESDPQAKALGYVADTTKADKAKYPKHTPDQHCGNCALYQGGTAAQGGCPLFAGKDVANKGWCSAWAKKA</sequence>
<feature type="domain" description="High potential iron-sulfur proteins family profile" evidence="9">
    <location>
        <begin position="28"/>
        <end position="104"/>
    </location>
</feature>
<evidence type="ECO:0000256" key="7">
    <source>
        <dbReference type="RuleBase" id="RU000620"/>
    </source>
</evidence>
<keyword evidence="8" id="KW-0732">Signal</keyword>
<gene>
    <name evidence="11" type="ORF">R77569_04943</name>
    <name evidence="10" type="ORF">R77591_04923</name>
</gene>
<evidence type="ECO:0000256" key="3">
    <source>
        <dbReference type="ARBA" id="ARBA00022723"/>
    </source>
</evidence>